<dbReference type="InterPro" id="IPR018392">
    <property type="entry name" value="LysM"/>
</dbReference>
<protein>
    <submittedName>
        <fullName evidence="3">LysM domain-containing protein</fullName>
    </submittedName>
</protein>
<name>A0A3N2DXV5_9GAMM</name>
<gene>
    <name evidence="3" type="ORF">EDC56_0209</name>
</gene>
<dbReference type="InterPro" id="IPR052196">
    <property type="entry name" value="Bact_Kbp"/>
</dbReference>
<dbReference type="SUPFAM" id="SSF54106">
    <property type="entry name" value="LysM domain"/>
    <property type="match status" value="1"/>
</dbReference>
<dbReference type="Pfam" id="PF04972">
    <property type="entry name" value="BON"/>
    <property type="match status" value="1"/>
</dbReference>
<dbReference type="InterPro" id="IPR036779">
    <property type="entry name" value="LysM_dom_sf"/>
</dbReference>
<dbReference type="SMART" id="SM00257">
    <property type="entry name" value="LysM"/>
    <property type="match status" value="1"/>
</dbReference>
<organism evidence="3 4">
    <name type="scientific">Sinobacterium caligoides</name>
    <dbReference type="NCBI Taxonomy" id="933926"/>
    <lineage>
        <taxon>Bacteria</taxon>
        <taxon>Pseudomonadati</taxon>
        <taxon>Pseudomonadota</taxon>
        <taxon>Gammaproteobacteria</taxon>
        <taxon>Cellvibrionales</taxon>
        <taxon>Spongiibacteraceae</taxon>
        <taxon>Sinobacterium</taxon>
    </lineage>
</organism>
<dbReference type="EMBL" id="RKHR01000003">
    <property type="protein sequence ID" value="ROS04696.1"/>
    <property type="molecule type" value="Genomic_DNA"/>
</dbReference>
<reference evidence="3 4" key="1">
    <citation type="submission" date="2018-11" db="EMBL/GenBank/DDBJ databases">
        <title>Genomic Encyclopedia of Type Strains, Phase IV (KMG-IV): sequencing the most valuable type-strain genomes for metagenomic binning, comparative biology and taxonomic classification.</title>
        <authorList>
            <person name="Goeker M."/>
        </authorList>
    </citation>
    <scope>NUCLEOTIDE SEQUENCE [LARGE SCALE GENOMIC DNA]</scope>
    <source>
        <strain evidence="3 4">DSM 100316</strain>
    </source>
</reference>
<dbReference type="NCBIfam" id="NF008399">
    <property type="entry name" value="PRK11198.1"/>
    <property type="match status" value="1"/>
</dbReference>
<proteinExistence type="predicted"/>
<dbReference type="InterPro" id="IPR007055">
    <property type="entry name" value="BON_dom"/>
</dbReference>
<evidence type="ECO:0000313" key="3">
    <source>
        <dbReference type="EMBL" id="ROS04696.1"/>
    </source>
</evidence>
<dbReference type="Pfam" id="PF01476">
    <property type="entry name" value="LysM"/>
    <property type="match status" value="1"/>
</dbReference>
<evidence type="ECO:0000313" key="4">
    <source>
        <dbReference type="Proteomes" id="UP000275394"/>
    </source>
</evidence>
<evidence type="ECO:0000259" key="1">
    <source>
        <dbReference type="PROSITE" id="PS50914"/>
    </source>
</evidence>
<dbReference type="AlphaFoldDB" id="A0A3N2DXV5"/>
<dbReference type="RefSeq" id="WP_123710678.1">
    <property type="nucleotide sequence ID" value="NZ_RKHR01000003.1"/>
</dbReference>
<dbReference type="PANTHER" id="PTHR34700">
    <property type="entry name" value="POTASSIUM BINDING PROTEIN KBP"/>
    <property type="match status" value="1"/>
</dbReference>
<feature type="domain" description="BON" evidence="1">
    <location>
        <begin position="18"/>
        <end position="84"/>
    </location>
</feature>
<accession>A0A3N2DXV5</accession>
<dbReference type="Proteomes" id="UP000275394">
    <property type="component" value="Unassembled WGS sequence"/>
</dbReference>
<keyword evidence="4" id="KW-1185">Reference proteome</keyword>
<feature type="domain" description="LysM" evidence="2">
    <location>
        <begin position="106"/>
        <end position="155"/>
    </location>
</feature>
<dbReference type="PANTHER" id="PTHR34700:SF8">
    <property type="entry name" value="POTASSIUM BINDING PROTEIN KBP"/>
    <property type="match status" value="1"/>
</dbReference>
<dbReference type="Gene3D" id="3.10.350.10">
    <property type="entry name" value="LysM domain"/>
    <property type="match status" value="1"/>
</dbReference>
<sequence>MGLLDFTKSIGEKIFGSEDEAPEKITQHIEANNPGIDSLDISVKDAVATVSGVASSAASKEKAILMAGNIQGIERVVDNVTIHGSELSTSSEVPGQPVENTAPAATFYIVESGDSLWKIAEKQLGNGARHDEIFAANAEVIVDANKIYPGQKLRIPA</sequence>
<dbReference type="OrthoDB" id="370541at2"/>
<dbReference type="PROSITE" id="PS51782">
    <property type="entry name" value="LYSM"/>
    <property type="match status" value="1"/>
</dbReference>
<comment type="caution">
    <text evidence="3">The sequence shown here is derived from an EMBL/GenBank/DDBJ whole genome shotgun (WGS) entry which is preliminary data.</text>
</comment>
<dbReference type="CDD" id="cd00118">
    <property type="entry name" value="LysM"/>
    <property type="match status" value="1"/>
</dbReference>
<evidence type="ECO:0000259" key="2">
    <source>
        <dbReference type="PROSITE" id="PS51782"/>
    </source>
</evidence>
<dbReference type="PROSITE" id="PS50914">
    <property type="entry name" value="BON"/>
    <property type="match status" value="1"/>
</dbReference>